<evidence type="ECO:0000313" key="2">
    <source>
        <dbReference type="EMBL" id="KAK5166616.1"/>
    </source>
</evidence>
<comment type="caution">
    <text evidence="2">The sequence shown here is derived from an EMBL/GenBank/DDBJ whole genome shotgun (WGS) entry which is preliminary data.</text>
</comment>
<dbReference type="EMBL" id="JAVRRT010000013">
    <property type="protein sequence ID" value="KAK5166616.1"/>
    <property type="molecule type" value="Genomic_DNA"/>
</dbReference>
<keyword evidence="3" id="KW-1185">Reference proteome</keyword>
<organism evidence="2 3">
    <name type="scientific">Saxophila tyrrhenica</name>
    <dbReference type="NCBI Taxonomy" id="1690608"/>
    <lineage>
        <taxon>Eukaryota</taxon>
        <taxon>Fungi</taxon>
        <taxon>Dikarya</taxon>
        <taxon>Ascomycota</taxon>
        <taxon>Pezizomycotina</taxon>
        <taxon>Dothideomycetes</taxon>
        <taxon>Dothideomycetidae</taxon>
        <taxon>Mycosphaerellales</taxon>
        <taxon>Extremaceae</taxon>
        <taxon>Saxophila</taxon>
    </lineage>
</organism>
<accession>A0AAV9P4S6</accession>
<dbReference type="GeneID" id="89929493"/>
<reference evidence="2 3" key="1">
    <citation type="submission" date="2023-08" db="EMBL/GenBank/DDBJ databases">
        <title>Black Yeasts Isolated from many extreme environments.</title>
        <authorList>
            <person name="Coleine C."/>
            <person name="Stajich J.E."/>
            <person name="Selbmann L."/>
        </authorList>
    </citation>
    <scope>NUCLEOTIDE SEQUENCE [LARGE SCALE GENOMIC DNA]</scope>
    <source>
        <strain evidence="2 3">CCFEE 5935</strain>
    </source>
</reference>
<evidence type="ECO:0008006" key="4">
    <source>
        <dbReference type="Google" id="ProtNLM"/>
    </source>
</evidence>
<gene>
    <name evidence="2" type="ORF">LTR77_008159</name>
</gene>
<feature type="compositionally biased region" description="Low complexity" evidence="1">
    <location>
        <begin position="10"/>
        <end position="21"/>
    </location>
</feature>
<evidence type="ECO:0000256" key="1">
    <source>
        <dbReference type="SAM" id="MobiDB-lite"/>
    </source>
</evidence>
<dbReference type="RefSeq" id="XP_064656498.1">
    <property type="nucleotide sequence ID" value="XM_064805393.1"/>
</dbReference>
<protein>
    <recommendedName>
        <fullName evidence="4">F-box domain-containing protein</fullName>
    </recommendedName>
</protein>
<feature type="compositionally biased region" description="Polar residues" evidence="1">
    <location>
        <begin position="69"/>
        <end position="79"/>
    </location>
</feature>
<proteinExistence type="predicted"/>
<evidence type="ECO:0000313" key="3">
    <source>
        <dbReference type="Proteomes" id="UP001337655"/>
    </source>
</evidence>
<dbReference type="AlphaFoldDB" id="A0AAV9P4S6"/>
<sequence>MDITPDQPETPSSQMSWTTTSSPPPEASEPNAGSPDLRPARDLDVGIYGRAVVRSGEFAPSHMLRGRNTRSTTRWVQAQSERRNMASPFNPEAAPFNPPGLMRSKRKASSPTEKPPGKAIQSSSNAVSRYQYDGDVPTIEAKQVFATGDFTSSDRATPDLSEQVQEYSDDEDIALDILERVARGPSPDNFQTNADVFSTSAFRTKEAFKKRRREAEGRKFSAVLVSRHSEACPTSNTSPKFSDQVRYLALAPASRGRINVENSDYLTVLPEHRNHTQQTQQTQQSGSVAWPRERLPVELFDLITDSLARDDVMSMRLVNREFEQKVSRSLFHTSVVPFNTELYDMIDDRNKLAKSQTRPIDKGKGKARVVEQYPDPPGLHWQNAKVDQDGKVYKGHGLRVFQGFGPHIRRFGMSFEVSEKQLCQPLNKKVLDEVTSYHGSYEWPAQHYARFANLAGLENTADETSRMKAAFSNLEHVRELGLALDSGLGWLSGPDKSVRARVFERQSPVFGSVYNVPDHALQAAGQFWSALKNSQLAFHPTSNMKEITLDTSPTPVLSLSKLGEYSDVGLWPTVSASRIVSTDSPKEPTHADGVVFTTDRADCGFDTGTLPLAPCHLKQEQKEWLLETQWAQQAFLESYMLAVIDNPNIFKQVTTLNIAKLSSRFVPMLSRPYIWAALPCLADVNLQISPDWRSVDKDSSAAVVEQPVWPSAAVDQFHNGLLQQRIAQRQTIKKLTIGWVGGGEHAEGICGRNNGLLPAPIIPRNRCTENSGMHVMVFSHVEHLTLSNCWVTPVVLESLVKKHEGMALKKLTLDSVSLTTHPRNVTNDNAVAAVQNFNVPQNAQGQHAALFAQVHQHLQQIQQGNQQMQQLVFGHNGNQNAPNPLVPPANQAIGPNWTQVNFALTAQAGGVNGAAPIQINPLNIHPAPVEFNAHWSLGHGEGLWPDVLNKISPGPVFNDYLPAPAAWEEQHPERPESALQTLELKSCGYVLLPNFGGFDQSALLSFERFSSRGSLWFEKRRTALKNVMMHTTDSWIGKIVQRMPVRELDALRFAWGLREGWEDLEKAEEPTYDGALPGGTGRVSGVITKGMGLIGETEKVGKGKGKARAL</sequence>
<feature type="region of interest" description="Disordered" evidence="1">
    <location>
        <begin position="1"/>
        <end position="127"/>
    </location>
</feature>
<dbReference type="Proteomes" id="UP001337655">
    <property type="component" value="Unassembled WGS sequence"/>
</dbReference>
<name>A0AAV9P4S6_9PEZI</name>